<dbReference type="Proteomes" id="UP000431264">
    <property type="component" value="Unassembled WGS sequence"/>
</dbReference>
<accession>A0A6I4IJV1</accession>
<sequence>MIAIITADIINSRKLTNQEVWINPLKNLLSQWGQTPKNWEIYRGDYFQVEIEKAEDAFLMALQIKALIKSTDSSKGKKRIATIDVRMAIGLGEKEYEATRISESNGSAFINSGEKFETLKKEKTTLAIKSTNPKFDDEMNLYFKLANIQMDSWSINSAQLWSTILENPEKKQFEIGEIIGIEQNSVSDRYKRANVEEILELEKMYRIKVKELSK</sequence>
<organism evidence="1 2">
    <name type="scientific">Flavobacterium profundi</name>
    <dbReference type="NCBI Taxonomy" id="1774945"/>
    <lineage>
        <taxon>Bacteria</taxon>
        <taxon>Pseudomonadati</taxon>
        <taxon>Bacteroidota</taxon>
        <taxon>Flavobacteriia</taxon>
        <taxon>Flavobacteriales</taxon>
        <taxon>Flavobacteriaceae</taxon>
        <taxon>Flavobacterium</taxon>
    </lineage>
</organism>
<dbReference type="RefSeq" id="WP_140998269.1">
    <property type="nucleotide sequence ID" value="NZ_VDCZ01000009.1"/>
</dbReference>
<gene>
    <name evidence="1" type="ORF">GOQ30_12050</name>
</gene>
<reference evidence="2" key="1">
    <citation type="submission" date="2019-05" db="EMBL/GenBank/DDBJ databases">
        <title>Flavobacterium profundi sp. nov., isolated from a deep-sea seamount.</title>
        <authorList>
            <person name="Zhang D.-C."/>
        </authorList>
    </citation>
    <scope>NUCLEOTIDE SEQUENCE [LARGE SCALE GENOMIC DNA]</scope>
    <source>
        <strain evidence="2">TP390</strain>
    </source>
</reference>
<dbReference type="OrthoDB" id="7064118at2"/>
<keyword evidence="2" id="KW-1185">Reference proteome</keyword>
<proteinExistence type="predicted"/>
<evidence type="ECO:0000313" key="1">
    <source>
        <dbReference type="EMBL" id="MVO09894.1"/>
    </source>
</evidence>
<evidence type="ECO:0000313" key="2">
    <source>
        <dbReference type="Proteomes" id="UP000431264"/>
    </source>
</evidence>
<dbReference type="EMBL" id="WQLW01000009">
    <property type="protein sequence ID" value="MVO09894.1"/>
    <property type="molecule type" value="Genomic_DNA"/>
</dbReference>
<protein>
    <submittedName>
        <fullName evidence="1">Uncharacterized protein</fullName>
    </submittedName>
</protein>
<name>A0A6I4IJV1_9FLAO</name>
<dbReference type="AlphaFoldDB" id="A0A6I4IJV1"/>
<comment type="caution">
    <text evidence="1">The sequence shown here is derived from an EMBL/GenBank/DDBJ whole genome shotgun (WGS) entry which is preliminary data.</text>
</comment>